<evidence type="ECO:0000256" key="3">
    <source>
        <dbReference type="ARBA" id="ARBA00022833"/>
    </source>
</evidence>
<dbReference type="GeneID" id="105851031"/>
<feature type="domain" description="THAP-type" evidence="6">
    <location>
        <begin position="1"/>
        <end position="105"/>
    </location>
</feature>
<dbReference type="Proteomes" id="UP001652625">
    <property type="component" value="Chromosome 08"/>
</dbReference>
<gene>
    <name evidence="8" type="primary">LOC105851031</name>
</gene>
<keyword evidence="3" id="KW-0862">Zinc</keyword>
<evidence type="ECO:0000313" key="7">
    <source>
        <dbReference type="Proteomes" id="UP001652625"/>
    </source>
</evidence>
<dbReference type="InterPro" id="IPR006612">
    <property type="entry name" value="THAP_Znf"/>
</dbReference>
<sequence length="362" mass="41097">MVHCCVPGCKNTHHHKNRGSKDEWGCQSSDSRSFSLHDLPNEDRMDIRELWIMAINRTSLPKDVAVCSDHFTEDCFDEKWEEYKRKYGPTKVKRKLKVDAIPTIFPGRIFVNEKVQLIKNNWKNKVLQKRMEMEKMRLDREFKDRFKYTQTDCECKCKCKLKKKNFSQQVNFQFKFMEDVGVQFPIDVHDSVNKDHSYTHGKGKVLSKDSGKVTASTTSVSESTPLQTVSTNYIKNLIATKLTDINDCVINAMNENSVNSLYENSVNALNENSVNSLYENSVNALNEGSGNALNENSVGSLYENSSDALNENSVNVLNEISGAASDSSITSRKHKMTIDLDSDISIKKINLCNGLMIDSTED</sequence>
<protein>
    <submittedName>
        <fullName evidence="8">Uncharacterized protein LOC105851031</fullName>
    </submittedName>
</protein>
<evidence type="ECO:0000256" key="4">
    <source>
        <dbReference type="ARBA" id="ARBA00023125"/>
    </source>
</evidence>
<reference evidence="8" key="1">
    <citation type="submission" date="2025-08" db="UniProtKB">
        <authorList>
            <consortium name="RefSeq"/>
        </authorList>
    </citation>
    <scope>IDENTIFICATION</scope>
</reference>
<keyword evidence="1" id="KW-0479">Metal-binding</keyword>
<dbReference type="RefSeq" id="XP_065659776.1">
    <property type="nucleotide sequence ID" value="XM_065803704.1"/>
</dbReference>
<name>A0ABM4CDM1_HYDVU</name>
<evidence type="ECO:0000256" key="5">
    <source>
        <dbReference type="PROSITE-ProRule" id="PRU00309"/>
    </source>
</evidence>
<proteinExistence type="predicted"/>
<accession>A0ABM4CDM1</accession>
<evidence type="ECO:0000256" key="1">
    <source>
        <dbReference type="ARBA" id="ARBA00022723"/>
    </source>
</evidence>
<evidence type="ECO:0000256" key="2">
    <source>
        <dbReference type="ARBA" id="ARBA00022771"/>
    </source>
</evidence>
<dbReference type="PANTHER" id="PTHR46927">
    <property type="entry name" value="AGAP005574-PA"/>
    <property type="match status" value="1"/>
</dbReference>
<evidence type="ECO:0000313" key="8">
    <source>
        <dbReference type="RefSeq" id="XP_065659776.1"/>
    </source>
</evidence>
<evidence type="ECO:0000259" key="6">
    <source>
        <dbReference type="PROSITE" id="PS50950"/>
    </source>
</evidence>
<dbReference type="SUPFAM" id="SSF57716">
    <property type="entry name" value="Glucocorticoid receptor-like (DNA-binding domain)"/>
    <property type="match status" value="1"/>
</dbReference>
<dbReference type="SMART" id="SM00980">
    <property type="entry name" value="THAP"/>
    <property type="match status" value="1"/>
</dbReference>
<dbReference type="PROSITE" id="PS50950">
    <property type="entry name" value="ZF_THAP"/>
    <property type="match status" value="1"/>
</dbReference>
<dbReference type="PANTHER" id="PTHR46927:SF3">
    <property type="entry name" value="THAP-TYPE DOMAIN-CONTAINING PROTEIN"/>
    <property type="match status" value="1"/>
</dbReference>
<keyword evidence="4 5" id="KW-0238">DNA-binding</keyword>
<keyword evidence="7" id="KW-1185">Reference proteome</keyword>
<keyword evidence="2 5" id="KW-0863">Zinc-finger</keyword>
<organism evidence="7 8">
    <name type="scientific">Hydra vulgaris</name>
    <name type="common">Hydra</name>
    <name type="synonym">Hydra attenuata</name>
    <dbReference type="NCBI Taxonomy" id="6087"/>
    <lineage>
        <taxon>Eukaryota</taxon>
        <taxon>Metazoa</taxon>
        <taxon>Cnidaria</taxon>
        <taxon>Hydrozoa</taxon>
        <taxon>Hydroidolina</taxon>
        <taxon>Anthoathecata</taxon>
        <taxon>Aplanulata</taxon>
        <taxon>Hydridae</taxon>
        <taxon>Hydra</taxon>
    </lineage>
</organism>
<dbReference type="Pfam" id="PF05485">
    <property type="entry name" value="THAP"/>
    <property type="match status" value="1"/>
</dbReference>
<dbReference type="InterPro" id="IPR052224">
    <property type="entry name" value="THAP_domain_protein"/>
</dbReference>